<dbReference type="PANTHER" id="PTHR43691">
    <property type="entry name" value="URIDINE PHOSPHORYLASE"/>
    <property type="match status" value="1"/>
</dbReference>
<evidence type="ECO:0000259" key="6">
    <source>
        <dbReference type="Pfam" id="PF01048"/>
    </source>
</evidence>
<dbReference type="GO" id="GO:0005829">
    <property type="term" value="C:cytosol"/>
    <property type="evidence" value="ECO:0007669"/>
    <property type="project" value="TreeGrafter"/>
</dbReference>
<keyword evidence="8" id="KW-1185">Reference proteome</keyword>
<proteinExistence type="inferred from homology"/>
<dbReference type="GO" id="GO:0006152">
    <property type="term" value="P:purine nucleoside catabolic process"/>
    <property type="evidence" value="ECO:0007669"/>
    <property type="project" value="TreeGrafter"/>
</dbReference>
<dbReference type="SUPFAM" id="SSF53167">
    <property type="entry name" value="Purine and uridine phosphorylases"/>
    <property type="match status" value="1"/>
</dbReference>
<comment type="catalytic activity">
    <reaction evidence="5">
        <text>a purine D-ribonucleoside + phosphate = a purine nucleobase + alpha-D-ribose 1-phosphate</text>
        <dbReference type="Rhea" id="RHEA:19805"/>
        <dbReference type="ChEBI" id="CHEBI:26386"/>
        <dbReference type="ChEBI" id="CHEBI:43474"/>
        <dbReference type="ChEBI" id="CHEBI:57720"/>
        <dbReference type="ChEBI" id="CHEBI:142355"/>
        <dbReference type="EC" id="2.4.2.1"/>
    </reaction>
</comment>
<feature type="binding site" description="in other chain" evidence="5">
    <location>
        <begin position="213"/>
        <end position="214"/>
    </location>
    <ligand>
        <name>a purine D-ribonucleoside</name>
        <dbReference type="ChEBI" id="CHEBI:142355"/>
        <note>ligand shared between dimeric partners</note>
    </ligand>
</feature>
<feature type="binding site" description="in other chain" evidence="5">
    <location>
        <begin position="96"/>
        <end position="99"/>
    </location>
    <ligand>
        <name>phosphate</name>
        <dbReference type="ChEBI" id="CHEBI:43474"/>
        <note>ligand shared between dimeric partners</note>
    </ligand>
</feature>
<dbReference type="RefSeq" id="WP_177171121.1">
    <property type="nucleotide sequence ID" value="NZ_FOIL01000002.1"/>
</dbReference>
<dbReference type="NCBIfam" id="NF004489">
    <property type="entry name" value="PRK05819.1"/>
    <property type="match status" value="1"/>
</dbReference>
<evidence type="ECO:0000313" key="7">
    <source>
        <dbReference type="EMBL" id="SES96355.1"/>
    </source>
</evidence>
<feature type="site" description="Important for catalytic activity" evidence="5">
    <location>
        <position position="227"/>
    </location>
</feature>
<organism evidence="7 8">
    <name type="scientific">[Clostridium] aminophilum</name>
    <dbReference type="NCBI Taxonomy" id="1526"/>
    <lineage>
        <taxon>Bacteria</taxon>
        <taxon>Bacillati</taxon>
        <taxon>Bacillota</taxon>
        <taxon>Clostridia</taxon>
        <taxon>Lachnospirales</taxon>
        <taxon>Lachnospiraceae</taxon>
    </lineage>
</organism>
<feature type="binding site" description="in other chain" evidence="5">
    <location>
        <begin position="189"/>
        <end position="191"/>
    </location>
    <ligand>
        <name>a purine D-ribonucleoside</name>
        <dbReference type="ChEBI" id="CHEBI:142355"/>
        <note>ligand shared between dimeric partners</note>
    </ligand>
</feature>
<accession>A0A1I0APV5</accession>
<dbReference type="InterPro" id="IPR000845">
    <property type="entry name" value="Nucleoside_phosphorylase_d"/>
</dbReference>
<feature type="binding site" evidence="5">
    <location>
        <position position="52"/>
    </location>
    <ligand>
        <name>phosphate</name>
        <dbReference type="ChEBI" id="CHEBI:43474"/>
        <note>ligand shared between dimeric partners</note>
    </ligand>
</feature>
<dbReference type="STRING" id="1526.SAMN02910262_00735"/>
<dbReference type="PROSITE" id="PS01232">
    <property type="entry name" value="PNP_UDP_1"/>
    <property type="match status" value="1"/>
</dbReference>
<dbReference type="eggNOG" id="COG0813">
    <property type="taxonomic scope" value="Bacteria"/>
</dbReference>
<sequence>MSTVDEKKIPTPHIEAGAGEIAETILLPGDPLRAKFIAEKFLADPKCFNEKRGMLGFTGEYRGKRISVMGTGMGCPSMGIYSYELINFYGCRNLIRVGTAGAMREDVHVRDLVFAMGSCTDSAYLTQFRLPGQFAPTADYTLLRTAVDAAEKRGANYHVGNVYCSDVFYGAAKPEIGVQWKDMGVLAVEMESAALYANAAYGGARALALMTISDSLVTGEATTAEEREKTFVEMMEVALETAAAVTD</sequence>
<name>A0A1I0APV5_9FIRM</name>
<dbReference type="InterPro" id="IPR004402">
    <property type="entry name" value="DeoD-type"/>
</dbReference>
<evidence type="ECO:0000313" key="8">
    <source>
        <dbReference type="Proteomes" id="UP000199820"/>
    </source>
</evidence>
<comment type="function">
    <text evidence="5">Catalyzes the reversible phosphorolytic breakdown of the N-glycosidic bond in the beta-(deoxy)ribonucleoside molecules, with the formation of the corresponding free purine bases and pentose-1-phosphate.</text>
</comment>
<dbReference type="NCBIfam" id="TIGR00107">
    <property type="entry name" value="deoD"/>
    <property type="match status" value="1"/>
</dbReference>
<evidence type="ECO:0000256" key="4">
    <source>
        <dbReference type="ARBA" id="ARBA00048447"/>
    </source>
</evidence>
<keyword evidence="2 5" id="KW-0328">Glycosyltransferase</keyword>
<dbReference type="GO" id="GO:0004850">
    <property type="term" value="F:uridine phosphorylase activity"/>
    <property type="evidence" value="ECO:0007669"/>
    <property type="project" value="UniProtKB-EC"/>
</dbReference>
<dbReference type="Proteomes" id="UP000199820">
    <property type="component" value="Unassembled WGS sequence"/>
</dbReference>
<dbReference type="EC" id="2.4.2.1" evidence="5"/>
<comment type="similarity">
    <text evidence="1 5">Belongs to the PNP/UDP phosphorylase family.</text>
</comment>
<dbReference type="AlphaFoldDB" id="A0A1I0APV5"/>
<comment type="subunit">
    <text evidence="5">Homohexamer; trimer of homodimers.</text>
</comment>
<comment type="catalytic activity">
    <reaction evidence="5">
        <text>a purine 2'-deoxy-D-ribonucleoside + phosphate = a purine nucleobase + 2-deoxy-alpha-D-ribose 1-phosphate</text>
        <dbReference type="Rhea" id="RHEA:36431"/>
        <dbReference type="ChEBI" id="CHEBI:26386"/>
        <dbReference type="ChEBI" id="CHEBI:43474"/>
        <dbReference type="ChEBI" id="CHEBI:57259"/>
        <dbReference type="ChEBI" id="CHEBI:142361"/>
        <dbReference type="EC" id="2.4.2.1"/>
    </reaction>
</comment>
<dbReference type="Pfam" id="PF01048">
    <property type="entry name" value="PNP_UDP_1"/>
    <property type="match status" value="1"/>
</dbReference>
<protein>
    <recommendedName>
        <fullName evidence="5">Purine nucleoside phosphorylase DeoD-type</fullName>
        <shortName evidence="5">PNP</shortName>
        <ecNumber evidence="5">2.4.2.1</ecNumber>
    </recommendedName>
</protein>
<dbReference type="InterPro" id="IPR035994">
    <property type="entry name" value="Nucleoside_phosphorylase_sf"/>
</dbReference>
<feature type="active site" description="Proton donor" evidence="5">
    <location>
        <position position="214"/>
    </location>
</feature>
<feature type="binding site" evidence="5">
    <location>
        <position position="13"/>
    </location>
    <ligand>
        <name>a purine D-ribonucleoside</name>
        <dbReference type="ChEBI" id="CHEBI:142355"/>
        <note>ligand shared between dimeric partners</note>
    </ligand>
</feature>
<dbReference type="GO" id="GO:0004731">
    <property type="term" value="F:purine-nucleoside phosphorylase activity"/>
    <property type="evidence" value="ECO:0007669"/>
    <property type="project" value="UniProtKB-UniRule"/>
</dbReference>
<feature type="domain" description="Nucleoside phosphorylase" evidence="6">
    <location>
        <begin position="25"/>
        <end position="246"/>
    </location>
</feature>
<reference evidence="7 8" key="1">
    <citation type="submission" date="2016-10" db="EMBL/GenBank/DDBJ databases">
        <authorList>
            <person name="de Groot N.N."/>
        </authorList>
    </citation>
    <scope>NUCLEOTIDE SEQUENCE [LARGE SCALE GENOMIC DNA]</scope>
    <source>
        <strain evidence="7 8">KH1P1</strain>
    </source>
</reference>
<dbReference type="Gene3D" id="3.40.50.1580">
    <property type="entry name" value="Nucleoside phosphorylase domain"/>
    <property type="match status" value="1"/>
</dbReference>
<dbReference type="InterPro" id="IPR018016">
    <property type="entry name" value="Nucleoside_phosphorylase_CS"/>
</dbReference>
<keyword evidence="3 5" id="KW-0808">Transferase</keyword>
<dbReference type="EMBL" id="FOIL01000002">
    <property type="protein sequence ID" value="SES96355.1"/>
    <property type="molecule type" value="Genomic_DNA"/>
</dbReference>
<dbReference type="CDD" id="cd09006">
    <property type="entry name" value="PNP_EcPNPI-like"/>
    <property type="match status" value="1"/>
</dbReference>
<dbReference type="HAMAP" id="MF_01627">
    <property type="entry name" value="Pur_nucleosid_phosp"/>
    <property type="match status" value="1"/>
</dbReference>
<gene>
    <name evidence="5" type="primary">deoD</name>
    <name evidence="7" type="ORF">SAMN04487771_1002115</name>
</gene>
<evidence type="ECO:0000256" key="3">
    <source>
        <dbReference type="ARBA" id="ARBA00022679"/>
    </source>
</evidence>
<feature type="binding site" description="in other chain" evidence="5">
    <location>
        <position position="29"/>
    </location>
    <ligand>
        <name>phosphate</name>
        <dbReference type="ChEBI" id="CHEBI:43474"/>
        <note>ligand shared between dimeric partners</note>
    </ligand>
</feature>
<dbReference type="PANTHER" id="PTHR43691:SF11">
    <property type="entry name" value="FI09636P-RELATED"/>
    <property type="match status" value="1"/>
</dbReference>
<evidence type="ECO:0000256" key="1">
    <source>
        <dbReference type="ARBA" id="ARBA00010456"/>
    </source>
</evidence>
<feature type="binding site" description="in other chain" evidence="5">
    <location>
        <position position="33"/>
    </location>
    <ligand>
        <name>phosphate</name>
        <dbReference type="ChEBI" id="CHEBI:43474"/>
        <note>ligand shared between dimeric partners</note>
    </ligand>
</feature>
<evidence type="ECO:0000256" key="5">
    <source>
        <dbReference type="HAMAP-Rule" id="MF_01627"/>
    </source>
</evidence>
<comment type="catalytic activity">
    <reaction evidence="4">
        <text>uridine + phosphate = alpha-D-ribose 1-phosphate + uracil</text>
        <dbReference type="Rhea" id="RHEA:24388"/>
        <dbReference type="ChEBI" id="CHEBI:16704"/>
        <dbReference type="ChEBI" id="CHEBI:17568"/>
        <dbReference type="ChEBI" id="CHEBI:43474"/>
        <dbReference type="ChEBI" id="CHEBI:57720"/>
        <dbReference type="EC" id="2.4.2.3"/>
    </reaction>
</comment>
<evidence type="ECO:0000256" key="2">
    <source>
        <dbReference type="ARBA" id="ARBA00022676"/>
    </source>
</evidence>